<dbReference type="Pfam" id="PF10049">
    <property type="entry name" value="DUF2283"/>
    <property type="match status" value="1"/>
</dbReference>
<gene>
    <name evidence="1" type="ORF">HELGO_WM29836</name>
</gene>
<organism evidence="1">
    <name type="scientific">uncultured Thiotrichaceae bacterium</name>
    <dbReference type="NCBI Taxonomy" id="298394"/>
    <lineage>
        <taxon>Bacteria</taxon>
        <taxon>Pseudomonadati</taxon>
        <taxon>Pseudomonadota</taxon>
        <taxon>Gammaproteobacteria</taxon>
        <taxon>Thiotrichales</taxon>
        <taxon>Thiotrichaceae</taxon>
        <taxon>environmental samples</taxon>
    </lineage>
</organism>
<dbReference type="InterPro" id="IPR019270">
    <property type="entry name" value="DUF2283"/>
</dbReference>
<reference evidence="1" key="1">
    <citation type="submission" date="2020-01" db="EMBL/GenBank/DDBJ databases">
        <authorList>
            <person name="Meier V. D."/>
            <person name="Meier V D."/>
        </authorList>
    </citation>
    <scope>NUCLEOTIDE SEQUENCE</scope>
    <source>
        <strain evidence="1">HLG_WM_MAG_07</strain>
    </source>
</reference>
<dbReference type="EMBL" id="CACVAY010000011">
    <property type="protein sequence ID" value="CAA6802200.1"/>
    <property type="molecule type" value="Genomic_DNA"/>
</dbReference>
<name>A0A6S6RYK6_9GAMM</name>
<evidence type="ECO:0008006" key="2">
    <source>
        <dbReference type="Google" id="ProtNLM"/>
    </source>
</evidence>
<feature type="non-terminal residue" evidence="1">
    <location>
        <position position="37"/>
    </location>
</feature>
<accession>A0A6S6RYK6</accession>
<evidence type="ECO:0000313" key="1">
    <source>
        <dbReference type="EMBL" id="CAA6802200.1"/>
    </source>
</evidence>
<protein>
    <recommendedName>
        <fullName evidence="2">DUF2283 domain-containing protein</fullName>
    </recommendedName>
</protein>
<dbReference type="AlphaFoldDB" id="A0A6S6RYK6"/>
<proteinExistence type="predicted"/>
<sequence>MKIEFDPEIDALYVQLAEGDIEKTEEIKKGMMLDYDK</sequence>